<sequence length="389" mass="44766">MDDKKACSVQRETEEAESLISSQDPKKMEPERSWSDLQPEILSLILSNLFFWDSSNFSATCQSWKSICPPFPPPNESLLSKLPYLMTLNGSKCTFFQPLRNEMYQKEIPELKNARIRFSKYGWLLMSQGESSVFFFHPCTMVKIKLPDLPTRNWFDNMCFLNRPTSSDCTVIGISRYSAGMEFCIIKRGAEEWTYENLENNLPFSMSAASPVSHNGKLYCLGEGGNVGELDLSGDEWMYWDVLIKPLYRWPCSKYRQSFMVKCDDGNGMLVVYVTREDRRVHVKKLKLLEMLWEDVECLGDKMIFVSHGASFLQDAVEKGMANKIYFPKFRGKSGVFYSLDTGMFHSIVGDYPCRSSFNMADQLSCTWINDIECSSSCMLSTVEEWSRI</sequence>
<protein>
    <submittedName>
        <fullName evidence="1">Uncharacterized protein</fullName>
    </submittedName>
</protein>
<dbReference type="Proteomes" id="UP000828048">
    <property type="component" value="Chromosome 4"/>
</dbReference>
<evidence type="ECO:0000313" key="1">
    <source>
        <dbReference type="EMBL" id="KAH7861034.1"/>
    </source>
</evidence>
<keyword evidence="2" id="KW-1185">Reference proteome</keyword>
<organism evidence="1 2">
    <name type="scientific">Vaccinium darrowii</name>
    <dbReference type="NCBI Taxonomy" id="229202"/>
    <lineage>
        <taxon>Eukaryota</taxon>
        <taxon>Viridiplantae</taxon>
        <taxon>Streptophyta</taxon>
        <taxon>Embryophyta</taxon>
        <taxon>Tracheophyta</taxon>
        <taxon>Spermatophyta</taxon>
        <taxon>Magnoliopsida</taxon>
        <taxon>eudicotyledons</taxon>
        <taxon>Gunneridae</taxon>
        <taxon>Pentapetalae</taxon>
        <taxon>asterids</taxon>
        <taxon>Ericales</taxon>
        <taxon>Ericaceae</taxon>
        <taxon>Vaccinioideae</taxon>
        <taxon>Vaccinieae</taxon>
        <taxon>Vaccinium</taxon>
    </lineage>
</organism>
<proteinExistence type="predicted"/>
<accession>A0ACB7Z5N4</accession>
<dbReference type="EMBL" id="CM037154">
    <property type="protein sequence ID" value="KAH7861034.1"/>
    <property type="molecule type" value="Genomic_DNA"/>
</dbReference>
<comment type="caution">
    <text evidence="1">The sequence shown here is derived from an EMBL/GenBank/DDBJ whole genome shotgun (WGS) entry which is preliminary data.</text>
</comment>
<gene>
    <name evidence="1" type="ORF">Vadar_020821</name>
</gene>
<name>A0ACB7Z5N4_9ERIC</name>
<evidence type="ECO:0000313" key="2">
    <source>
        <dbReference type="Proteomes" id="UP000828048"/>
    </source>
</evidence>
<reference evidence="1 2" key="1">
    <citation type="journal article" date="2021" name="Hortic Res">
        <title>High-quality reference genome and annotation aids understanding of berry development for evergreen blueberry (Vaccinium darrowii).</title>
        <authorList>
            <person name="Yu J."/>
            <person name="Hulse-Kemp A.M."/>
            <person name="Babiker E."/>
            <person name="Staton M."/>
        </authorList>
    </citation>
    <scope>NUCLEOTIDE SEQUENCE [LARGE SCALE GENOMIC DNA]</scope>
    <source>
        <strain evidence="2">cv. NJ 8807/NJ 8810</strain>
        <tissue evidence="1">Young leaf</tissue>
    </source>
</reference>